<name>A0ACB0K9G1_TRIPR</name>
<keyword evidence="2" id="KW-1185">Reference proteome</keyword>
<organism evidence="1 2">
    <name type="scientific">Trifolium pratense</name>
    <name type="common">Red clover</name>
    <dbReference type="NCBI Taxonomy" id="57577"/>
    <lineage>
        <taxon>Eukaryota</taxon>
        <taxon>Viridiplantae</taxon>
        <taxon>Streptophyta</taxon>
        <taxon>Embryophyta</taxon>
        <taxon>Tracheophyta</taxon>
        <taxon>Spermatophyta</taxon>
        <taxon>Magnoliopsida</taxon>
        <taxon>eudicotyledons</taxon>
        <taxon>Gunneridae</taxon>
        <taxon>Pentapetalae</taxon>
        <taxon>rosids</taxon>
        <taxon>fabids</taxon>
        <taxon>Fabales</taxon>
        <taxon>Fabaceae</taxon>
        <taxon>Papilionoideae</taxon>
        <taxon>50 kb inversion clade</taxon>
        <taxon>NPAAA clade</taxon>
        <taxon>Hologalegina</taxon>
        <taxon>IRL clade</taxon>
        <taxon>Trifolieae</taxon>
        <taxon>Trifolium</taxon>
    </lineage>
</organism>
<sequence length="169" mass="19261">MGPAIGKASQSIRGRVIATTKIRSDYLISLQRASSNRLCPLEEKSVFIAKMICLETLLKHQCSEDLLLGELQFAFIAFLMAQSLEAFLQWKSLLSLLFGCTEATRKFKELLENSLGWEFQQSSAVDGLYFDENDEVIVRKWDQQEERLVKVSEEEGSPQNSIEYVLIFV</sequence>
<evidence type="ECO:0000313" key="2">
    <source>
        <dbReference type="Proteomes" id="UP001177021"/>
    </source>
</evidence>
<accession>A0ACB0K9G1</accession>
<protein>
    <submittedName>
        <fullName evidence="1">Uncharacterized protein</fullName>
    </submittedName>
</protein>
<evidence type="ECO:0000313" key="1">
    <source>
        <dbReference type="EMBL" id="CAJ2653232.1"/>
    </source>
</evidence>
<comment type="caution">
    <text evidence="1">The sequence shown here is derived from an EMBL/GenBank/DDBJ whole genome shotgun (WGS) entry which is preliminary data.</text>
</comment>
<dbReference type="EMBL" id="CASHSV030000206">
    <property type="protein sequence ID" value="CAJ2653232.1"/>
    <property type="molecule type" value="Genomic_DNA"/>
</dbReference>
<dbReference type="Proteomes" id="UP001177021">
    <property type="component" value="Unassembled WGS sequence"/>
</dbReference>
<proteinExistence type="predicted"/>
<reference evidence="1" key="1">
    <citation type="submission" date="2023-10" db="EMBL/GenBank/DDBJ databases">
        <authorList>
            <person name="Rodriguez Cubillos JULIANA M."/>
            <person name="De Vega J."/>
        </authorList>
    </citation>
    <scope>NUCLEOTIDE SEQUENCE</scope>
</reference>
<gene>
    <name evidence="1" type="ORF">MILVUS5_LOCUS20614</name>
</gene>